<feature type="compositionally biased region" description="Low complexity" evidence="2">
    <location>
        <begin position="36"/>
        <end position="51"/>
    </location>
</feature>
<organism evidence="3">
    <name type="scientific">Cuerna arida</name>
    <dbReference type="NCBI Taxonomy" id="1464854"/>
    <lineage>
        <taxon>Eukaryota</taxon>
        <taxon>Metazoa</taxon>
        <taxon>Ecdysozoa</taxon>
        <taxon>Arthropoda</taxon>
        <taxon>Hexapoda</taxon>
        <taxon>Insecta</taxon>
        <taxon>Pterygota</taxon>
        <taxon>Neoptera</taxon>
        <taxon>Paraneoptera</taxon>
        <taxon>Hemiptera</taxon>
        <taxon>Auchenorrhyncha</taxon>
        <taxon>Membracoidea</taxon>
        <taxon>Cicadellidae</taxon>
        <taxon>Cicadellinae</taxon>
        <taxon>Proconiini</taxon>
        <taxon>Cuerna</taxon>
    </lineage>
</organism>
<sequence>MTESTDESRVLEQNMELLQLSENMIDKDFKFDVKSDAASPSISSSSSRPASTNRRYSLRPIKQKESTNEFKASSTRKKRQSLPENMALETIFENPVCRNGSIKLLGKKLKRFISFNNFVAKARHRQLKIKRLSSKVKKVKVRSKITIEDVRQKLKSLEETDEENNTEWMEITG</sequence>
<accession>A0A1B6F6I6</accession>
<proteinExistence type="predicted"/>
<gene>
    <name evidence="3" type="ORF">g.21467</name>
</gene>
<reference evidence="3" key="1">
    <citation type="submission" date="2015-11" db="EMBL/GenBank/DDBJ databases">
        <title>De novo transcriptome assembly of four potential Pierce s Disease insect vectors from Arizona vineyards.</title>
        <authorList>
            <person name="Tassone E.E."/>
        </authorList>
    </citation>
    <scope>NUCLEOTIDE SEQUENCE</scope>
</reference>
<name>A0A1B6F6I6_9HEMI</name>
<keyword evidence="1" id="KW-0175">Coiled coil</keyword>
<dbReference type="EMBL" id="GECZ01023903">
    <property type="protein sequence ID" value="JAS45866.1"/>
    <property type="molecule type" value="Transcribed_RNA"/>
</dbReference>
<evidence type="ECO:0000256" key="1">
    <source>
        <dbReference type="SAM" id="Coils"/>
    </source>
</evidence>
<evidence type="ECO:0000313" key="3">
    <source>
        <dbReference type="EMBL" id="JAS45866.1"/>
    </source>
</evidence>
<feature type="coiled-coil region" evidence="1">
    <location>
        <begin position="140"/>
        <end position="167"/>
    </location>
</feature>
<evidence type="ECO:0000256" key="2">
    <source>
        <dbReference type="SAM" id="MobiDB-lite"/>
    </source>
</evidence>
<protein>
    <recommendedName>
        <fullName evidence="4">Tantalus-like domain-containing protein</fullName>
    </recommendedName>
</protein>
<dbReference type="AlphaFoldDB" id="A0A1B6F6I6"/>
<evidence type="ECO:0008006" key="4">
    <source>
        <dbReference type="Google" id="ProtNLM"/>
    </source>
</evidence>
<feature type="region of interest" description="Disordered" evidence="2">
    <location>
        <begin position="36"/>
        <end position="82"/>
    </location>
</feature>